<feature type="compositionally biased region" description="Acidic residues" evidence="1">
    <location>
        <begin position="52"/>
        <end position="62"/>
    </location>
</feature>
<proteinExistence type="predicted"/>
<dbReference type="InterPro" id="IPR043151">
    <property type="entry name" value="BAH_sf"/>
</dbReference>
<sequence length="212" mass="24571">MSDRRLPPVASSDDDDEDHVSLASLCLAGDKNQRKGKELCLDDEEKSKVEENESELEAESENEEPKKAQPIGEVVRVSGGGEWRRNHYDSFVFDGKIYNLEDSVLLEPQEINQKPRVAILKDITQNRNRAMMVTIKWFYRPQEAEKRGGVNWESRDSRNLFYSFHRDEVPAEFVMHKCVVHFISTSRFQSENKIPVSSCRKYMILNRRGCLS</sequence>
<reference evidence="4" key="1">
    <citation type="submission" date="2024-07" db="EMBL/GenBank/DDBJ databases">
        <title>Two chromosome-level genome assemblies of Korean endemic species Abeliophyllum distichum and Forsythia ovata (Oleaceae).</title>
        <authorList>
            <person name="Jang H."/>
        </authorList>
    </citation>
    <scope>NUCLEOTIDE SEQUENCE [LARGE SCALE GENOMIC DNA]</scope>
</reference>
<dbReference type="Gene3D" id="2.30.30.490">
    <property type="match status" value="1"/>
</dbReference>
<evidence type="ECO:0000313" key="3">
    <source>
        <dbReference type="EMBL" id="KAL2544121.1"/>
    </source>
</evidence>
<keyword evidence="4" id="KW-1185">Reference proteome</keyword>
<feature type="domain" description="BAH" evidence="2">
    <location>
        <begin position="96"/>
        <end position="212"/>
    </location>
</feature>
<dbReference type="Pfam" id="PF01426">
    <property type="entry name" value="BAH"/>
    <property type="match status" value="1"/>
</dbReference>
<dbReference type="PANTHER" id="PTHR46871:SF1">
    <property type="entry name" value="BROMO-ADJACENT HOMOLOGY (BAH) DOMAIN-CONTAINING PROTEIN"/>
    <property type="match status" value="1"/>
</dbReference>
<accession>A0ABD1W3C3</accession>
<dbReference type="SMART" id="SM00439">
    <property type="entry name" value="BAH"/>
    <property type="match status" value="1"/>
</dbReference>
<comment type="caution">
    <text evidence="3">The sequence shown here is derived from an EMBL/GenBank/DDBJ whole genome shotgun (WGS) entry which is preliminary data.</text>
</comment>
<dbReference type="PROSITE" id="PS51038">
    <property type="entry name" value="BAH"/>
    <property type="match status" value="1"/>
</dbReference>
<evidence type="ECO:0000259" key="2">
    <source>
        <dbReference type="PROSITE" id="PS51038"/>
    </source>
</evidence>
<protein>
    <recommendedName>
        <fullName evidence="2">BAH domain-containing protein</fullName>
    </recommendedName>
</protein>
<evidence type="ECO:0000256" key="1">
    <source>
        <dbReference type="SAM" id="MobiDB-lite"/>
    </source>
</evidence>
<evidence type="ECO:0000313" key="4">
    <source>
        <dbReference type="Proteomes" id="UP001604277"/>
    </source>
</evidence>
<feature type="region of interest" description="Disordered" evidence="1">
    <location>
        <begin position="33"/>
        <end position="69"/>
    </location>
</feature>
<dbReference type="AlphaFoldDB" id="A0ABD1W3C3"/>
<dbReference type="EMBL" id="JBFOLJ010000004">
    <property type="protein sequence ID" value="KAL2544121.1"/>
    <property type="molecule type" value="Genomic_DNA"/>
</dbReference>
<dbReference type="PANTHER" id="PTHR46871">
    <property type="entry name" value="BROMO-ADJACENT HOMOLOGY (BAH) DOMAIN-CONTAINING PROTEIN"/>
    <property type="match status" value="1"/>
</dbReference>
<dbReference type="Proteomes" id="UP001604277">
    <property type="component" value="Unassembled WGS sequence"/>
</dbReference>
<organism evidence="3 4">
    <name type="scientific">Forsythia ovata</name>
    <dbReference type="NCBI Taxonomy" id="205694"/>
    <lineage>
        <taxon>Eukaryota</taxon>
        <taxon>Viridiplantae</taxon>
        <taxon>Streptophyta</taxon>
        <taxon>Embryophyta</taxon>
        <taxon>Tracheophyta</taxon>
        <taxon>Spermatophyta</taxon>
        <taxon>Magnoliopsida</taxon>
        <taxon>eudicotyledons</taxon>
        <taxon>Gunneridae</taxon>
        <taxon>Pentapetalae</taxon>
        <taxon>asterids</taxon>
        <taxon>lamiids</taxon>
        <taxon>Lamiales</taxon>
        <taxon>Oleaceae</taxon>
        <taxon>Forsythieae</taxon>
        <taxon>Forsythia</taxon>
    </lineage>
</organism>
<dbReference type="InterPro" id="IPR001025">
    <property type="entry name" value="BAH_dom"/>
</dbReference>
<name>A0ABD1W3C3_9LAMI</name>
<gene>
    <name evidence="3" type="ORF">Fot_13354</name>
</gene>
<feature type="compositionally biased region" description="Basic and acidic residues" evidence="1">
    <location>
        <begin position="33"/>
        <end position="51"/>
    </location>
</feature>